<dbReference type="AlphaFoldDB" id="A0A834PFP5"/>
<dbReference type="Proteomes" id="UP000600918">
    <property type="component" value="Unassembled WGS sequence"/>
</dbReference>
<comment type="caution">
    <text evidence="1">The sequence shown here is derived from an EMBL/GenBank/DDBJ whole genome shotgun (WGS) entry which is preliminary data.</text>
</comment>
<reference evidence="1" key="1">
    <citation type="journal article" date="2020" name="G3 (Bethesda)">
        <title>High-Quality Assemblies for Three Invasive Social Wasps from the &lt;i&gt;Vespula&lt;/i&gt; Genus.</title>
        <authorList>
            <person name="Harrop T.W.R."/>
            <person name="Guhlin J."/>
            <person name="McLaughlin G.M."/>
            <person name="Permina E."/>
            <person name="Stockwell P."/>
            <person name="Gilligan J."/>
            <person name="Le Lec M.F."/>
            <person name="Gruber M.A.M."/>
            <person name="Quinn O."/>
            <person name="Lovegrove M."/>
            <person name="Duncan E.J."/>
            <person name="Remnant E.J."/>
            <person name="Van Eeckhoven J."/>
            <person name="Graham B."/>
            <person name="Knapp R.A."/>
            <person name="Langford K.W."/>
            <person name="Kronenberg Z."/>
            <person name="Press M.O."/>
            <person name="Eacker S.M."/>
            <person name="Wilson-Rankin E.E."/>
            <person name="Purcell J."/>
            <person name="Lester P.J."/>
            <person name="Dearden P.K."/>
        </authorList>
    </citation>
    <scope>NUCLEOTIDE SEQUENCE</scope>
    <source>
        <strain evidence="1">Volc-1</strain>
    </source>
</reference>
<gene>
    <name evidence="1" type="ORF">H0235_001210</name>
</gene>
<sequence length="92" mass="10232">MVGMGVQTMGIPGPHDEAWPCIEGSLIFSSFEETLISRHPFRERHSSSGICYGLMYAVSRKFVMGETWRPHVVRACGWQPVGTCTDLILASM</sequence>
<evidence type="ECO:0000313" key="1">
    <source>
        <dbReference type="EMBL" id="KAF7438819.1"/>
    </source>
</evidence>
<organism evidence="1 2">
    <name type="scientific">Vespula pensylvanica</name>
    <name type="common">Western yellow jacket</name>
    <name type="synonym">Wasp</name>
    <dbReference type="NCBI Taxonomy" id="30213"/>
    <lineage>
        <taxon>Eukaryota</taxon>
        <taxon>Metazoa</taxon>
        <taxon>Ecdysozoa</taxon>
        <taxon>Arthropoda</taxon>
        <taxon>Hexapoda</taxon>
        <taxon>Insecta</taxon>
        <taxon>Pterygota</taxon>
        <taxon>Neoptera</taxon>
        <taxon>Endopterygota</taxon>
        <taxon>Hymenoptera</taxon>
        <taxon>Apocrita</taxon>
        <taxon>Aculeata</taxon>
        <taxon>Vespoidea</taxon>
        <taxon>Vespidae</taxon>
        <taxon>Vespinae</taxon>
        <taxon>Vespula</taxon>
    </lineage>
</organism>
<accession>A0A834PFP5</accession>
<protein>
    <submittedName>
        <fullName evidence="1">Uncharacterized protein</fullName>
    </submittedName>
</protein>
<keyword evidence="2" id="KW-1185">Reference proteome</keyword>
<dbReference type="EMBL" id="JACSDY010000001">
    <property type="protein sequence ID" value="KAF7438819.1"/>
    <property type="molecule type" value="Genomic_DNA"/>
</dbReference>
<proteinExistence type="predicted"/>
<evidence type="ECO:0000313" key="2">
    <source>
        <dbReference type="Proteomes" id="UP000600918"/>
    </source>
</evidence>
<name>A0A834PFP5_VESPE</name>